<comment type="subcellular location">
    <subcellularLocation>
        <location evidence="1 6">Secreted</location>
        <location evidence="1 6">Cell wall</location>
    </subcellularLocation>
</comment>
<evidence type="ECO:0000256" key="1">
    <source>
        <dbReference type="ARBA" id="ARBA00004191"/>
    </source>
</evidence>
<evidence type="ECO:0000256" key="3">
    <source>
        <dbReference type="ARBA" id="ARBA00022512"/>
    </source>
</evidence>
<organism evidence="7 8">
    <name type="scientific">Phanerochaete carnosa (strain HHB-10118-sp)</name>
    <name type="common">White-rot fungus</name>
    <name type="synonym">Peniophora carnosa</name>
    <dbReference type="NCBI Taxonomy" id="650164"/>
    <lineage>
        <taxon>Eukaryota</taxon>
        <taxon>Fungi</taxon>
        <taxon>Dikarya</taxon>
        <taxon>Basidiomycota</taxon>
        <taxon>Agaricomycotina</taxon>
        <taxon>Agaricomycetes</taxon>
        <taxon>Polyporales</taxon>
        <taxon>Phanerochaetaceae</taxon>
        <taxon>Phanerochaete</taxon>
    </lineage>
</organism>
<reference evidence="7 8" key="1">
    <citation type="journal article" date="2012" name="BMC Genomics">
        <title>Comparative genomics of the white-rot fungi, Phanerochaete carnosa and P. chrysosporium, to elucidate the genetic basis of the distinct wood types they colonize.</title>
        <authorList>
            <person name="Suzuki H."/>
            <person name="MacDonald J."/>
            <person name="Syed K."/>
            <person name="Salamov A."/>
            <person name="Hori C."/>
            <person name="Aerts A."/>
            <person name="Henrissat B."/>
            <person name="Wiebenga A."/>
            <person name="vanKuyk P.A."/>
            <person name="Barry K."/>
            <person name="Lindquist E."/>
            <person name="LaButti K."/>
            <person name="Lapidus A."/>
            <person name="Lucas S."/>
            <person name="Coutinho P."/>
            <person name="Gong Y."/>
            <person name="Samejima M."/>
            <person name="Mahadevan R."/>
            <person name="Abou-Zaid M."/>
            <person name="de Vries R.P."/>
            <person name="Igarashi K."/>
            <person name="Yadav J.S."/>
            <person name="Grigoriev I.V."/>
            <person name="Master E.R."/>
        </authorList>
    </citation>
    <scope>NUCLEOTIDE SEQUENCE [LARGE SCALE GENOMIC DNA]</scope>
    <source>
        <strain evidence="7 8">HHB-10118-sp</strain>
    </source>
</reference>
<dbReference type="OrthoDB" id="4225815at2759"/>
<dbReference type="GeneID" id="18911400"/>
<keyword evidence="6" id="KW-0732">Signal</keyword>
<dbReference type="HOGENOM" id="CLU_105134_2_1_1"/>
<dbReference type="InterPro" id="IPR001338">
    <property type="entry name" value="Class_I_Hydrophobin"/>
</dbReference>
<evidence type="ECO:0000256" key="2">
    <source>
        <dbReference type="ARBA" id="ARBA00010446"/>
    </source>
</evidence>
<evidence type="ECO:0000313" key="8">
    <source>
        <dbReference type="Proteomes" id="UP000008370"/>
    </source>
</evidence>
<evidence type="ECO:0000313" key="7">
    <source>
        <dbReference type="EMBL" id="EKM51790.1"/>
    </source>
</evidence>
<comment type="similarity">
    <text evidence="2 6">Belongs to the fungal hydrophobin family.</text>
</comment>
<dbReference type="CDD" id="cd23507">
    <property type="entry name" value="hydrophobin_I"/>
    <property type="match status" value="1"/>
</dbReference>
<dbReference type="Pfam" id="PF01185">
    <property type="entry name" value="Hydrophobin"/>
    <property type="match status" value="1"/>
</dbReference>
<dbReference type="KEGG" id="pco:PHACADRAFT_199292"/>
<protein>
    <recommendedName>
        <fullName evidence="6">Hydrophobin</fullName>
    </recommendedName>
</protein>
<proteinExistence type="inferred from homology"/>
<dbReference type="EMBL" id="JH930476">
    <property type="protein sequence ID" value="EKM51790.1"/>
    <property type="molecule type" value="Genomic_DNA"/>
</dbReference>
<dbReference type="InParanoid" id="K5VYC8"/>
<keyword evidence="8" id="KW-1185">Reference proteome</keyword>
<evidence type="ECO:0000256" key="5">
    <source>
        <dbReference type="ARBA" id="ARBA00023157"/>
    </source>
</evidence>
<gene>
    <name evidence="7" type="ORF">PHACADRAFT_199292</name>
</gene>
<keyword evidence="4 6" id="KW-0964">Secreted</keyword>
<dbReference type="Proteomes" id="UP000008370">
    <property type="component" value="Unassembled WGS sequence"/>
</dbReference>
<dbReference type="RefSeq" id="XP_007399587.1">
    <property type="nucleotide sequence ID" value="XM_007399525.1"/>
</dbReference>
<dbReference type="GO" id="GO:0005199">
    <property type="term" value="F:structural constituent of cell wall"/>
    <property type="evidence" value="ECO:0007669"/>
    <property type="project" value="InterPro"/>
</dbReference>
<evidence type="ECO:0000256" key="6">
    <source>
        <dbReference type="RuleBase" id="RU365009"/>
    </source>
</evidence>
<accession>K5VYC8</accession>
<dbReference type="GO" id="GO:0009277">
    <property type="term" value="C:fungal-type cell wall"/>
    <property type="evidence" value="ECO:0007669"/>
    <property type="project" value="InterPro"/>
</dbReference>
<keyword evidence="3 6" id="KW-0134">Cell wall</keyword>
<name>K5VYC8_PHACS</name>
<keyword evidence="5 6" id="KW-1015">Disulfide bond</keyword>
<sequence>MFRSLLVVAEGHHGHIARRLSHAVDLLNRPSAISSLRKHLSVTISSRLGSFSILAIPVLASTTPTVAGAGSPGEAPTLTTPAAIASRPHPISLPETDGIVPQNLNIVIGLGCSPITAAGVGSGSECNNETESCSDGVFGSVGISCAPITA</sequence>
<evidence type="ECO:0000256" key="4">
    <source>
        <dbReference type="ARBA" id="ARBA00022525"/>
    </source>
</evidence>
<dbReference type="AlphaFoldDB" id="K5VYC8"/>